<dbReference type="CDD" id="cd06530">
    <property type="entry name" value="S26_SPase_I"/>
    <property type="match status" value="1"/>
</dbReference>
<protein>
    <recommendedName>
        <fullName evidence="4 7">Signal peptidase I</fullName>
        <ecNumber evidence="4 7">3.4.21.89</ecNumber>
    </recommendedName>
</protein>
<feature type="active site" evidence="6">
    <location>
        <position position="78"/>
    </location>
</feature>
<dbReference type="EC" id="3.4.21.89" evidence="4 7"/>
<sequence>MPSKISHYLLSILCIGCLIFLISHYGVQLYQVSGRSMEPTCHSGSFLLVQKFGIPEQISRFDIITIRSEALDNRMILKRVIGLPGETVQIMDGAVYINGSPLYEPYFSDAPAITDPGNASAPIVLGNNEYFVLGDNRPESIDSRSDKIGLIPADSITGKVINLTSF</sequence>
<dbReference type="GO" id="GO:0004252">
    <property type="term" value="F:serine-type endopeptidase activity"/>
    <property type="evidence" value="ECO:0007669"/>
    <property type="project" value="InterPro"/>
</dbReference>
<dbReference type="GO" id="GO:0009003">
    <property type="term" value="F:signal peptidase activity"/>
    <property type="evidence" value="ECO:0007669"/>
    <property type="project" value="UniProtKB-EC"/>
</dbReference>
<evidence type="ECO:0000256" key="3">
    <source>
        <dbReference type="ARBA" id="ARBA00009370"/>
    </source>
</evidence>
<evidence type="ECO:0000313" key="9">
    <source>
        <dbReference type="EMBL" id="MST57179.1"/>
    </source>
</evidence>
<organism evidence="9 10">
    <name type="scientific">Waltera intestinalis</name>
    <dbReference type="NCBI Taxonomy" id="2606635"/>
    <lineage>
        <taxon>Bacteria</taxon>
        <taxon>Bacillati</taxon>
        <taxon>Bacillota</taxon>
        <taxon>Clostridia</taxon>
        <taxon>Lachnospirales</taxon>
        <taxon>Lachnospiraceae</taxon>
        <taxon>Waltera</taxon>
    </lineage>
</organism>
<dbReference type="AlphaFoldDB" id="A0A6L5YG21"/>
<dbReference type="GO" id="GO:0005886">
    <property type="term" value="C:plasma membrane"/>
    <property type="evidence" value="ECO:0007669"/>
    <property type="project" value="UniProtKB-SubCell"/>
</dbReference>
<reference evidence="9 10" key="1">
    <citation type="submission" date="2019-08" db="EMBL/GenBank/DDBJ databases">
        <title>In-depth cultivation of the pig gut microbiome towards novel bacterial diversity and tailored functional studies.</title>
        <authorList>
            <person name="Wylensek D."/>
            <person name="Hitch T.C.A."/>
            <person name="Clavel T."/>
        </authorList>
    </citation>
    <scope>NUCLEOTIDE SEQUENCE [LARGE SCALE GENOMIC DNA]</scope>
    <source>
        <strain evidence="9 10">WCA3-601-WT-6H</strain>
    </source>
</reference>
<evidence type="ECO:0000256" key="4">
    <source>
        <dbReference type="ARBA" id="ARBA00013208"/>
    </source>
</evidence>
<dbReference type="RefSeq" id="WP_154495162.1">
    <property type="nucleotide sequence ID" value="NZ_VUMU01000002.1"/>
</dbReference>
<dbReference type="Proteomes" id="UP000476055">
    <property type="component" value="Unassembled WGS sequence"/>
</dbReference>
<dbReference type="Gene3D" id="2.10.109.10">
    <property type="entry name" value="Umud Fragment, subunit A"/>
    <property type="match status" value="1"/>
</dbReference>
<dbReference type="PROSITE" id="PS00760">
    <property type="entry name" value="SPASE_I_2"/>
    <property type="match status" value="1"/>
</dbReference>
<dbReference type="Pfam" id="PF10502">
    <property type="entry name" value="Peptidase_S26"/>
    <property type="match status" value="1"/>
</dbReference>
<evidence type="ECO:0000313" key="10">
    <source>
        <dbReference type="Proteomes" id="UP000476055"/>
    </source>
</evidence>
<proteinExistence type="inferred from homology"/>
<evidence type="ECO:0000256" key="1">
    <source>
        <dbReference type="ARBA" id="ARBA00000677"/>
    </source>
</evidence>
<feature type="active site" evidence="6">
    <location>
        <position position="36"/>
    </location>
</feature>
<feature type="transmembrane region" description="Helical" evidence="7">
    <location>
        <begin position="6"/>
        <end position="27"/>
    </location>
</feature>
<dbReference type="PROSITE" id="PS00761">
    <property type="entry name" value="SPASE_I_3"/>
    <property type="match status" value="1"/>
</dbReference>
<keyword evidence="7" id="KW-0472">Membrane</keyword>
<dbReference type="InterPro" id="IPR036286">
    <property type="entry name" value="LexA/Signal_pep-like_sf"/>
</dbReference>
<comment type="caution">
    <text evidence="9">The sequence shown here is derived from an EMBL/GenBank/DDBJ whole genome shotgun (WGS) entry which is preliminary data.</text>
</comment>
<dbReference type="InterPro" id="IPR019533">
    <property type="entry name" value="Peptidase_S26"/>
</dbReference>
<name>A0A6L5YG21_9FIRM</name>
<evidence type="ECO:0000259" key="8">
    <source>
        <dbReference type="Pfam" id="PF10502"/>
    </source>
</evidence>
<dbReference type="InterPro" id="IPR019758">
    <property type="entry name" value="Pept_S26A_signal_pept_1_CS"/>
</dbReference>
<comment type="catalytic activity">
    <reaction evidence="1 7">
        <text>Cleavage of hydrophobic, N-terminal signal or leader sequences from secreted and periplasmic proteins.</text>
        <dbReference type="EC" id="3.4.21.89"/>
    </reaction>
</comment>
<keyword evidence="10" id="KW-1185">Reference proteome</keyword>
<evidence type="ECO:0000256" key="6">
    <source>
        <dbReference type="PIRSR" id="PIRSR600223-1"/>
    </source>
</evidence>
<feature type="domain" description="Peptidase S26" evidence="8">
    <location>
        <begin position="7"/>
        <end position="160"/>
    </location>
</feature>
<evidence type="ECO:0000256" key="5">
    <source>
        <dbReference type="ARBA" id="ARBA00022801"/>
    </source>
</evidence>
<dbReference type="PANTHER" id="PTHR43390:SF1">
    <property type="entry name" value="CHLOROPLAST PROCESSING PEPTIDASE"/>
    <property type="match status" value="1"/>
</dbReference>
<dbReference type="InterPro" id="IPR019757">
    <property type="entry name" value="Pept_S26A_signal_pept_1_Lys-AS"/>
</dbReference>
<dbReference type="NCBIfam" id="TIGR02227">
    <property type="entry name" value="sigpep_I_bact"/>
    <property type="match status" value="1"/>
</dbReference>
<dbReference type="PRINTS" id="PR00727">
    <property type="entry name" value="LEADERPTASE"/>
</dbReference>
<dbReference type="EMBL" id="VUMU01000002">
    <property type="protein sequence ID" value="MST57179.1"/>
    <property type="molecule type" value="Genomic_DNA"/>
</dbReference>
<keyword evidence="7" id="KW-0645">Protease</keyword>
<dbReference type="SUPFAM" id="SSF51306">
    <property type="entry name" value="LexA/Signal peptidase"/>
    <property type="match status" value="1"/>
</dbReference>
<gene>
    <name evidence="9" type="primary">lepB</name>
    <name evidence="9" type="ORF">FYJ59_02790</name>
</gene>
<comment type="subcellular location">
    <subcellularLocation>
        <location evidence="2">Cell membrane</location>
        <topology evidence="2">Single-pass type II membrane protein</topology>
    </subcellularLocation>
    <subcellularLocation>
        <location evidence="7">Membrane</location>
        <topology evidence="7">Single-pass type II membrane protein</topology>
    </subcellularLocation>
</comment>
<keyword evidence="7" id="KW-0812">Transmembrane</keyword>
<accession>A0A6L5YG21</accession>
<keyword evidence="7" id="KW-1133">Transmembrane helix</keyword>
<evidence type="ECO:0000256" key="7">
    <source>
        <dbReference type="RuleBase" id="RU362042"/>
    </source>
</evidence>
<dbReference type="InterPro" id="IPR000223">
    <property type="entry name" value="Pept_S26A_signal_pept_1"/>
</dbReference>
<dbReference type="GO" id="GO:0006465">
    <property type="term" value="P:signal peptide processing"/>
    <property type="evidence" value="ECO:0007669"/>
    <property type="project" value="InterPro"/>
</dbReference>
<keyword evidence="5 7" id="KW-0378">Hydrolase</keyword>
<comment type="similarity">
    <text evidence="3 7">Belongs to the peptidase S26 family.</text>
</comment>
<dbReference type="PANTHER" id="PTHR43390">
    <property type="entry name" value="SIGNAL PEPTIDASE I"/>
    <property type="match status" value="1"/>
</dbReference>
<evidence type="ECO:0000256" key="2">
    <source>
        <dbReference type="ARBA" id="ARBA00004401"/>
    </source>
</evidence>